<accession>A0A9N9TP96</accession>
<organism evidence="1 2">
    <name type="scientific">Phyllotreta striolata</name>
    <name type="common">Striped flea beetle</name>
    <name type="synonym">Crioceris striolata</name>
    <dbReference type="NCBI Taxonomy" id="444603"/>
    <lineage>
        <taxon>Eukaryota</taxon>
        <taxon>Metazoa</taxon>
        <taxon>Ecdysozoa</taxon>
        <taxon>Arthropoda</taxon>
        <taxon>Hexapoda</taxon>
        <taxon>Insecta</taxon>
        <taxon>Pterygota</taxon>
        <taxon>Neoptera</taxon>
        <taxon>Endopterygota</taxon>
        <taxon>Coleoptera</taxon>
        <taxon>Polyphaga</taxon>
        <taxon>Cucujiformia</taxon>
        <taxon>Chrysomeloidea</taxon>
        <taxon>Chrysomelidae</taxon>
        <taxon>Galerucinae</taxon>
        <taxon>Alticini</taxon>
        <taxon>Phyllotreta</taxon>
    </lineage>
</organism>
<sequence>MGAEPLVEYFVPRSVSEFDLSVASGDTPIGGTFLPLTVRIPRKMLPKQKEKVVTFEDEMAARLAKNNSDLQDVFMERGLLPGGGGKATPDLGGEYITKLSDLAAKTSELSELSAAISEFNHAKKDMKQFKNFKICEDLKKCEDGCSCNAEADCDICKVLDFTMKKDKL</sequence>
<dbReference type="EMBL" id="OU900098">
    <property type="protein sequence ID" value="CAG9861994.1"/>
    <property type="molecule type" value="Genomic_DNA"/>
</dbReference>
<evidence type="ECO:0000313" key="1">
    <source>
        <dbReference type="EMBL" id="CAG9861994.1"/>
    </source>
</evidence>
<protein>
    <submittedName>
        <fullName evidence="1">Uncharacterized protein</fullName>
    </submittedName>
</protein>
<dbReference type="AlphaFoldDB" id="A0A9N9TP96"/>
<keyword evidence="2" id="KW-1185">Reference proteome</keyword>
<gene>
    <name evidence="1" type="ORF">PHYEVI_LOCUS8317</name>
</gene>
<evidence type="ECO:0000313" key="2">
    <source>
        <dbReference type="Proteomes" id="UP001153712"/>
    </source>
</evidence>
<dbReference type="Proteomes" id="UP001153712">
    <property type="component" value="Chromosome 5"/>
</dbReference>
<name>A0A9N9TP96_PHYSR</name>
<dbReference type="OrthoDB" id="297496at2759"/>
<proteinExistence type="predicted"/>
<reference evidence="1" key="1">
    <citation type="submission" date="2022-01" db="EMBL/GenBank/DDBJ databases">
        <authorList>
            <person name="King R."/>
        </authorList>
    </citation>
    <scope>NUCLEOTIDE SEQUENCE</scope>
</reference>